<evidence type="ECO:0000313" key="2">
    <source>
        <dbReference type="Proteomes" id="UP001330749"/>
    </source>
</evidence>
<name>A0ABU6N6K0_9BACI</name>
<protein>
    <submittedName>
        <fullName evidence="1">Uncharacterized protein</fullName>
    </submittedName>
</protein>
<evidence type="ECO:0000313" key="1">
    <source>
        <dbReference type="EMBL" id="MED3561760.1"/>
    </source>
</evidence>
<dbReference type="RefSeq" id="WP_327966673.1">
    <property type="nucleotide sequence ID" value="NZ_JARMQG010000043.1"/>
</dbReference>
<reference evidence="1 2" key="1">
    <citation type="submission" date="2023-03" db="EMBL/GenBank/DDBJ databases">
        <title>Bacillus Genome Sequencing.</title>
        <authorList>
            <person name="Dunlap C."/>
        </authorList>
    </citation>
    <scope>NUCLEOTIDE SEQUENCE [LARGE SCALE GENOMIC DNA]</scope>
    <source>
        <strain evidence="1 2">B-14544</strain>
    </source>
</reference>
<dbReference type="Proteomes" id="UP001330749">
    <property type="component" value="Unassembled WGS sequence"/>
</dbReference>
<sequence length="59" mass="6941">MFLRKDATSHLVIRVEELLRKTTIYAKIALTKNRTDCCAVLNTRKLIGRECSYEKYSYL</sequence>
<dbReference type="EMBL" id="JARMQG010000043">
    <property type="protein sequence ID" value="MED3561760.1"/>
    <property type="molecule type" value="Genomic_DNA"/>
</dbReference>
<accession>A0ABU6N6K0</accession>
<gene>
    <name evidence="1" type="ORF">P4447_04270</name>
</gene>
<proteinExistence type="predicted"/>
<comment type="caution">
    <text evidence="1">The sequence shown here is derived from an EMBL/GenBank/DDBJ whole genome shotgun (WGS) entry which is preliminary data.</text>
</comment>
<organism evidence="1 2">
    <name type="scientific">Bacillus xiapuensis</name>
    <dbReference type="NCBI Taxonomy" id="2014075"/>
    <lineage>
        <taxon>Bacteria</taxon>
        <taxon>Bacillati</taxon>
        <taxon>Bacillota</taxon>
        <taxon>Bacilli</taxon>
        <taxon>Bacillales</taxon>
        <taxon>Bacillaceae</taxon>
        <taxon>Bacillus</taxon>
    </lineage>
</organism>
<keyword evidence="2" id="KW-1185">Reference proteome</keyword>